<accession>A0ABP1SBB9</accession>
<protein>
    <submittedName>
        <fullName evidence="2">Uncharacterized protein</fullName>
    </submittedName>
</protein>
<evidence type="ECO:0000256" key="1">
    <source>
        <dbReference type="SAM" id="SignalP"/>
    </source>
</evidence>
<dbReference type="Proteomes" id="UP001642540">
    <property type="component" value="Unassembled WGS sequence"/>
</dbReference>
<evidence type="ECO:0000313" key="2">
    <source>
        <dbReference type="EMBL" id="CAL8149397.1"/>
    </source>
</evidence>
<reference evidence="2 3" key="1">
    <citation type="submission" date="2024-08" db="EMBL/GenBank/DDBJ databases">
        <authorList>
            <person name="Cucini C."/>
            <person name="Frati F."/>
        </authorList>
    </citation>
    <scope>NUCLEOTIDE SEQUENCE [LARGE SCALE GENOMIC DNA]</scope>
</reference>
<keyword evidence="1" id="KW-0732">Signal</keyword>
<keyword evidence="3" id="KW-1185">Reference proteome</keyword>
<comment type="caution">
    <text evidence="2">The sequence shown here is derived from an EMBL/GenBank/DDBJ whole genome shotgun (WGS) entry which is preliminary data.</text>
</comment>
<gene>
    <name evidence="2" type="ORF">ODALV1_LOCUS31721</name>
</gene>
<organism evidence="2 3">
    <name type="scientific">Orchesella dallaii</name>
    <dbReference type="NCBI Taxonomy" id="48710"/>
    <lineage>
        <taxon>Eukaryota</taxon>
        <taxon>Metazoa</taxon>
        <taxon>Ecdysozoa</taxon>
        <taxon>Arthropoda</taxon>
        <taxon>Hexapoda</taxon>
        <taxon>Collembola</taxon>
        <taxon>Entomobryomorpha</taxon>
        <taxon>Entomobryoidea</taxon>
        <taxon>Orchesellidae</taxon>
        <taxon>Orchesellinae</taxon>
        <taxon>Orchesella</taxon>
    </lineage>
</organism>
<feature type="chain" id="PRO_5046419298" evidence="1">
    <location>
        <begin position="19"/>
        <end position="202"/>
    </location>
</feature>
<sequence>MWSSVSFALLCIASFVQGLNFRSSKNQPCFNISKPETPVLDAKWVTSLDPIYYPVMSTSSLYRVSVDLLQKDARDVSYASLYYDACLKWYMHGNGTSFSKGFNGLTREYARKPVRGNPDAFTFVAVGGDQDVYAGNLYTTLTDNKTFIFTAVCMKNGGMAWGVGSTTPTLTEKTKKIVRDHALSLGFNREDFTEINYDKCKN</sequence>
<name>A0ABP1SBB9_9HEXA</name>
<feature type="signal peptide" evidence="1">
    <location>
        <begin position="1"/>
        <end position="18"/>
    </location>
</feature>
<proteinExistence type="predicted"/>
<evidence type="ECO:0000313" key="3">
    <source>
        <dbReference type="Proteomes" id="UP001642540"/>
    </source>
</evidence>
<dbReference type="EMBL" id="CAXLJM020000209">
    <property type="protein sequence ID" value="CAL8149397.1"/>
    <property type="molecule type" value="Genomic_DNA"/>
</dbReference>